<comment type="subcellular location">
    <subcellularLocation>
        <location evidence="1">Cytoplasm</location>
        <location evidence="1">Cytoskeleton</location>
        <location evidence="1">Cilium axoneme</location>
    </subcellularLocation>
</comment>
<sequence length="144" mass="15963">MRVSWHGHSIDFQLDGSVSATFWLYKNIASMRKASLIVGTRTSLQMLKDVLEGGRNLTSLRIYNDYHSTEHIEVLPPLPPQLEQLDVERCLKLTASPALPPALRKLRCIRCVGLEALPSSLSSSDVSVLDFSGCNQLASFPELP</sequence>
<dbReference type="Proteomes" id="UP000256970">
    <property type="component" value="Unassembled WGS sequence"/>
</dbReference>
<name>A0A383V9B2_TETOB</name>
<reference evidence="2 3" key="1">
    <citation type="submission" date="2016-10" db="EMBL/GenBank/DDBJ databases">
        <authorList>
            <person name="Cai Z."/>
        </authorList>
    </citation>
    <scope>NUCLEOTIDE SEQUENCE [LARGE SCALE GENOMIC DNA]</scope>
</reference>
<gene>
    <name evidence="2" type="ORF">BQ4739_LOCUS1843</name>
</gene>
<evidence type="ECO:0000256" key="1">
    <source>
        <dbReference type="ARBA" id="ARBA00004430"/>
    </source>
</evidence>
<organism evidence="2 3">
    <name type="scientific">Tetradesmus obliquus</name>
    <name type="common">Green alga</name>
    <name type="synonym">Acutodesmus obliquus</name>
    <dbReference type="NCBI Taxonomy" id="3088"/>
    <lineage>
        <taxon>Eukaryota</taxon>
        <taxon>Viridiplantae</taxon>
        <taxon>Chlorophyta</taxon>
        <taxon>core chlorophytes</taxon>
        <taxon>Chlorophyceae</taxon>
        <taxon>CS clade</taxon>
        <taxon>Sphaeropleales</taxon>
        <taxon>Scenedesmaceae</taxon>
        <taxon>Tetradesmus</taxon>
    </lineage>
</organism>
<keyword evidence="3" id="KW-1185">Reference proteome</keyword>
<accession>A0A383V9B2</accession>
<dbReference type="AlphaFoldDB" id="A0A383V9B2"/>
<dbReference type="GO" id="GO:0005930">
    <property type="term" value="C:axoneme"/>
    <property type="evidence" value="ECO:0007669"/>
    <property type="project" value="UniProtKB-SubCell"/>
</dbReference>
<proteinExistence type="predicted"/>
<dbReference type="InterPro" id="IPR032675">
    <property type="entry name" value="LRR_dom_sf"/>
</dbReference>
<evidence type="ECO:0000313" key="3">
    <source>
        <dbReference type="Proteomes" id="UP000256970"/>
    </source>
</evidence>
<evidence type="ECO:0000313" key="2">
    <source>
        <dbReference type="EMBL" id="SZX61339.1"/>
    </source>
</evidence>
<dbReference type="Gene3D" id="3.80.10.10">
    <property type="entry name" value="Ribonuclease Inhibitor"/>
    <property type="match status" value="1"/>
</dbReference>
<protein>
    <submittedName>
        <fullName evidence="2">Uncharacterized protein</fullName>
    </submittedName>
</protein>
<dbReference type="EMBL" id="FNXT01000138">
    <property type="protein sequence ID" value="SZX61339.1"/>
    <property type="molecule type" value="Genomic_DNA"/>
</dbReference>
<dbReference type="SUPFAM" id="SSF52058">
    <property type="entry name" value="L domain-like"/>
    <property type="match status" value="1"/>
</dbReference>